<dbReference type="Pfam" id="PF13193">
    <property type="entry name" value="AMP-binding_C"/>
    <property type="match status" value="1"/>
</dbReference>
<feature type="domain" description="AMP-dependent synthetase/ligase" evidence="6">
    <location>
        <begin position="18"/>
        <end position="363"/>
    </location>
</feature>
<feature type="domain" description="AMP-binding enzyme C-terminal" evidence="7">
    <location>
        <begin position="414"/>
        <end position="489"/>
    </location>
</feature>
<dbReference type="CDD" id="cd05941">
    <property type="entry name" value="MCS"/>
    <property type="match status" value="1"/>
</dbReference>
<dbReference type="AlphaFoldDB" id="A0A1Y2KYT8"/>
<dbReference type="Pfam" id="PF00501">
    <property type="entry name" value="AMP-binding"/>
    <property type="match status" value="1"/>
</dbReference>
<dbReference type="InterPro" id="IPR000873">
    <property type="entry name" value="AMP-dep_synth/lig_dom"/>
</dbReference>
<sequence>MTTSLFMRLRDCFPADMNKTLLETPDGAWFSYRDADEWSSRYAAVLHASGARKGDRVAVQVDKSPAALFLYLGCIRAGLVYLPLNTAYQAQELAYFMQDAAPVVIVCQPDRKSEMEEIAREKSGSVVFTLGDDGQGTIQDAASAQITDFAAIPCADDDLAAILYTSGTTGKPKGAMMTQMNLWSNGRTLVDLWGFTAADTLLHALPIFHTHGLFIACHCVMMSGASMLFLPKFDRAQVIAALPGATVMMGVPTFYVRLLAGEDFNAALVSNMRLFISGSAPLLPETFSAFHARTGHYLLERYGMTEMGMATSNPLDGDRVIHTVGPALPDVEVRVCDDKGQVLPQGEVGVLEARGPNVFAGYWKMPEKTREEFREDGFFITGDIALIDDKGYVHIVGRAKDLVISGGFNIYPKEIETEIDKMAGVLESAVIGVPHPDFGEAVLAIVVLQDGLTLTGPEIISHIKSLMANFKVPKQVFFVDELPRNAMGKVQKNALRDQFGGVF</sequence>
<dbReference type="RefSeq" id="WP_245835394.1">
    <property type="nucleotide sequence ID" value="NZ_JFKA01000005.1"/>
</dbReference>
<dbReference type="InterPro" id="IPR042099">
    <property type="entry name" value="ANL_N_sf"/>
</dbReference>
<dbReference type="STRING" id="1293891.TMES_12905"/>
<evidence type="ECO:0000313" key="9">
    <source>
        <dbReference type="Proteomes" id="UP000193391"/>
    </source>
</evidence>
<dbReference type="PROSITE" id="PS00455">
    <property type="entry name" value="AMP_BINDING"/>
    <property type="match status" value="1"/>
</dbReference>
<comment type="catalytic activity">
    <reaction evidence="3">
        <text>3-(methylsulfanyl)propanoate + ATP + CoA = 3-(methylsulfanyl)propanoyl-CoA + AMP + diphosphate</text>
        <dbReference type="Rhea" id="RHEA:43052"/>
        <dbReference type="ChEBI" id="CHEBI:30616"/>
        <dbReference type="ChEBI" id="CHEBI:33019"/>
        <dbReference type="ChEBI" id="CHEBI:49016"/>
        <dbReference type="ChEBI" id="CHEBI:57287"/>
        <dbReference type="ChEBI" id="CHEBI:82815"/>
        <dbReference type="ChEBI" id="CHEBI:456215"/>
        <dbReference type="EC" id="6.2.1.44"/>
    </reaction>
    <physiologicalReaction direction="left-to-right" evidence="3">
        <dbReference type="Rhea" id="RHEA:43053"/>
    </physiologicalReaction>
</comment>
<dbReference type="Gene3D" id="3.40.50.12780">
    <property type="entry name" value="N-terminal domain of ligase-like"/>
    <property type="match status" value="1"/>
</dbReference>
<dbReference type="InterPro" id="IPR025110">
    <property type="entry name" value="AMP-bd_C"/>
</dbReference>
<dbReference type="Proteomes" id="UP000193391">
    <property type="component" value="Unassembled WGS sequence"/>
</dbReference>
<proteinExistence type="inferred from homology"/>
<dbReference type="EMBL" id="JFKA01000005">
    <property type="protein sequence ID" value="OSQ37881.1"/>
    <property type="molecule type" value="Genomic_DNA"/>
</dbReference>
<comment type="similarity">
    <text evidence="1">Belongs to the ATP-dependent AMP-binding enzyme family.</text>
</comment>
<dbReference type="EC" id="6.2.1.44" evidence="4"/>
<evidence type="ECO:0000256" key="1">
    <source>
        <dbReference type="ARBA" id="ARBA00006432"/>
    </source>
</evidence>
<dbReference type="PANTHER" id="PTHR43201:SF8">
    <property type="entry name" value="ACYL-COA SYNTHETASE FAMILY MEMBER 3"/>
    <property type="match status" value="1"/>
</dbReference>
<dbReference type="InterPro" id="IPR020845">
    <property type="entry name" value="AMP-binding_CS"/>
</dbReference>
<dbReference type="PRINTS" id="PR00154">
    <property type="entry name" value="AMPBINDING"/>
</dbReference>
<gene>
    <name evidence="8" type="ORF">TMES_12905</name>
</gene>
<evidence type="ECO:0000259" key="6">
    <source>
        <dbReference type="Pfam" id="PF00501"/>
    </source>
</evidence>
<dbReference type="SUPFAM" id="SSF56801">
    <property type="entry name" value="Acetyl-CoA synthetase-like"/>
    <property type="match status" value="1"/>
</dbReference>
<accession>A0A1Y2KYT8</accession>
<dbReference type="FunFam" id="3.30.300.30:FF:000008">
    <property type="entry name" value="2,3-dihydroxybenzoate-AMP ligase"/>
    <property type="match status" value="1"/>
</dbReference>
<keyword evidence="9" id="KW-1185">Reference proteome</keyword>
<evidence type="ECO:0000256" key="4">
    <source>
        <dbReference type="ARBA" id="ARBA00066616"/>
    </source>
</evidence>
<keyword evidence="2" id="KW-0436">Ligase</keyword>
<dbReference type="GO" id="GO:0031956">
    <property type="term" value="F:medium-chain fatty acid-CoA ligase activity"/>
    <property type="evidence" value="ECO:0007669"/>
    <property type="project" value="TreeGrafter"/>
</dbReference>
<dbReference type="InterPro" id="IPR045851">
    <property type="entry name" value="AMP-bd_C_sf"/>
</dbReference>
<name>A0A1Y2KYT8_9PROT</name>
<dbReference type="InterPro" id="IPR020459">
    <property type="entry name" value="AMP-binding"/>
</dbReference>
<dbReference type="Gene3D" id="3.30.300.30">
    <property type="match status" value="1"/>
</dbReference>
<reference evidence="8 9" key="1">
    <citation type="submission" date="2014-03" db="EMBL/GenBank/DDBJ databases">
        <title>The draft genome sequence of Thalassospira mesophila JCM 18969.</title>
        <authorList>
            <person name="Lai Q."/>
            <person name="Shao Z."/>
        </authorList>
    </citation>
    <scope>NUCLEOTIDE SEQUENCE [LARGE SCALE GENOMIC DNA]</scope>
    <source>
        <strain evidence="8 9">JCM 18969</strain>
    </source>
</reference>
<dbReference type="GO" id="GO:0006631">
    <property type="term" value="P:fatty acid metabolic process"/>
    <property type="evidence" value="ECO:0007669"/>
    <property type="project" value="TreeGrafter"/>
</dbReference>
<evidence type="ECO:0000256" key="3">
    <source>
        <dbReference type="ARBA" id="ARBA00051915"/>
    </source>
</evidence>
<evidence type="ECO:0000259" key="7">
    <source>
        <dbReference type="Pfam" id="PF13193"/>
    </source>
</evidence>
<comment type="caution">
    <text evidence="8">The sequence shown here is derived from an EMBL/GenBank/DDBJ whole genome shotgun (WGS) entry which is preliminary data.</text>
</comment>
<protein>
    <recommendedName>
        <fullName evidence="5">3-methylmercaptopropionyl-CoA ligase</fullName>
        <ecNumber evidence="4">6.2.1.44</ecNumber>
    </recommendedName>
</protein>
<organism evidence="8 9">
    <name type="scientific">Thalassospira mesophila</name>
    <dbReference type="NCBI Taxonomy" id="1293891"/>
    <lineage>
        <taxon>Bacteria</taxon>
        <taxon>Pseudomonadati</taxon>
        <taxon>Pseudomonadota</taxon>
        <taxon>Alphaproteobacteria</taxon>
        <taxon>Rhodospirillales</taxon>
        <taxon>Thalassospiraceae</taxon>
        <taxon>Thalassospira</taxon>
    </lineage>
</organism>
<dbReference type="NCBIfam" id="NF005702">
    <property type="entry name" value="PRK07514.1"/>
    <property type="match status" value="1"/>
</dbReference>
<evidence type="ECO:0000313" key="8">
    <source>
        <dbReference type="EMBL" id="OSQ37881.1"/>
    </source>
</evidence>
<evidence type="ECO:0000256" key="2">
    <source>
        <dbReference type="ARBA" id="ARBA00022598"/>
    </source>
</evidence>
<dbReference type="PANTHER" id="PTHR43201">
    <property type="entry name" value="ACYL-COA SYNTHETASE"/>
    <property type="match status" value="1"/>
</dbReference>
<evidence type="ECO:0000256" key="5">
    <source>
        <dbReference type="ARBA" id="ARBA00067668"/>
    </source>
</evidence>